<dbReference type="PANTHER" id="PTHR33446">
    <property type="entry name" value="PROTEIN TONB-RELATED"/>
    <property type="match status" value="1"/>
</dbReference>
<dbReference type="InterPro" id="IPR006260">
    <property type="entry name" value="TonB/TolA_C"/>
</dbReference>
<keyword evidence="10" id="KW-0735">Signal-anchor</keyword>
<keyword evidence="5 10" id="KW-0997">Cell inner membrane</keyword>
<reference evidence="13 14" key="1">
    <citation type="submission" date="2020-06" db="EMBL/GenBank/DDBJ databases">
        <title>Description of novel acetic acid bacteria.</title>
        <authorList>
            <person name="Sombolestani A."/>
        </authorList>
    </citation>
    <scope>NUCLEOTIDE SEQUENCE [LARGE SCALE GENOMIC DNA]</scope>
    <source>
        <strain evidence="13 14">LMG 26838</strain>
    </source>
</reference>
<evidence type="ECO:0000256" key="1">
    <source>
        <dbReference type="ARBA" id="ARBA00004383"/>
    </source>
</evidence>
<comment type="similarity">
    <text evidence="2 10">Belongs to the TonB family.</text>
</comment>
<accession>A0A850NXN9</accession>
<dbReference type="InterPro" id="IPR037682">
    <property type="entry name" value="TonB_C"/>
</dbReference>
<feature type="region of interest" description="Disordered" evidence="11">
    <location>
        <begin position="1"/>
        <end position="32"/>
    </location>
</feature>
<protein>
    <recommendedName>
        <fullName evidence="10">Protein TonB</fullName>
    </recommendedName>
</protein>
<evidence type="ECO:0000259" key="12">
    <source>
        <dbReference type="PROSITE" id="PS52015"/>
    </source>
</evidence>
<keyword evidence="6" id="KW-0812">Transmembrane</keyword>
<keyword evidence="7 10" id="KW-0653">Protein transport</keyword>
<dbReference type="SUPFAM" id="SSF74653">
    <property type="entry name" value="TolA/TonB C-terminal domain"/>
    <property type="match status" value="1"/>
</dbReference>
<dbReference type="NCBIfam" id="TIGR01352">
    <property type="entry name" value="tonB_Cterm"/>
    <property type="match status" value="1"/>
</dbReference>
<comment type="function">
    <text evidence="10">Interacts with outer membrane receptor proteins that carry out high-affinity binding and energy dependent uptake into the periplasmic space of specific substrates. It could act to transduce energy from the cytoplasmic membrane to specific energy-requiring processes in the outer membrane, resulting in the release into the periplasm of ligands bound by these outer membrane proteins.</text>
</comment>
<evidence type="ECO:0000256" key="10">
    <source>
        <dbReference type="RuleBase" id="RU362123"/>
    </source>
</evidence>
<evidence type="ECO:0000256" key="8">
    <source>
        <dbReference type="ARBA" id="ARBA00022989"/>
    </source>
</evidence>
<evidence type="ECO:0000313" key="13">
    <source>
        <dbReference type="EMBL" id="NVN32466.1"/>
    </source>
</evidence>
<evidence type="ECO:0000256" key="7">
    <source>
        <dbReference type="ARBA" id="ARBA00022927"/>
    </source>
</evidence>
<gene>
    <name evidence="13" type="ORF">HUK83_19240</name>
</gene>
<name>A0A850NXN9_9PROT</name>
<keyword evidence="8" id="KW-1133">Transmembrane helix</keyword>
<keyword evidence="4 10" id="KW-1003">Cell membrane</keyword>
<dbReference type="GO" id="GO:0005886">
    <property type="term" value="C:plasma membrane"/>
    <property type="evidence" value="ECO:0007669"/>
    <property type="project" value="UniProtKB-SubCell"/>
</dbReference>
<dbReference type="GO" id="GO:0015031">
    <property type="term" value="P:protein transport"/>
    <property type="evidence" value="ECO:0007669"/>
    <property type="project" value="UniProtKB-UniRule"/>
</dbReference>
<evidence type="ECO:0000256" key="6">
    <source>
        <dbReference type="ARBA" id="ARBA00022692"/>
    </source>
</evidence>
<evidence type="ECO:0000256" key="5">
    <source>
        <dbReference type="ARBA" id="ARBA00022519"/>
    </source>
</evidence>
<dbReference type="PROSITE" id="PS52015">
    <property type="entry name" value="TONB_CTD"/>
    <property type="match status" value="1"/>
</dbReference>
<dbReference type="InterPro" id="IPR003538">
    <property type="entry name" value="TonB"/>
</dbReference>
<dbReference type="Gene3D" id="3.30.1150.10">
    <property type="match status" value="1"/>
</dbReference>
<evidence type="ECO:0000313" key="14">
    <source>
        <dbReference type="Proteomes" id="UP000565205"/>
    </source>
</evidence>
<evidence type="ECO:0000256" key="11">
    <source>
        <dbReference type="SAM" id="MobiDB-lite"/>
    </source>
</evidence>
<dbReference type="GO" id="GO:0030288">
    <property type="term" value="C:outer membrane-bounded periplasmic space"/>
    <property type="evidence" value="ECO:0007669"/>
    <property type="project" value="InterPro"/>
</dbReference>
<dbReference type="EMBL" id="JABXXQ010000874">
    <property type="protein sequence ID" value="NVN32466.1"/>
    <property type="molecule type" value="Genomic_DNA"/>
</dbReference>
<evidence type="ECO:0000256" key="9">
    <source>
        <dbReference type="ARBA" id="ARBA00023136"/>
    </source>
</evidence>
<organism evidence="13 14">
    <name type="scientific">Endobacter medicaginis</name>
    <dbReference type="NCBI Taxonomy" id="1181271"/>
    <lineage>
        <taxon>Bacteria</taxon>
        <taxon>Pseudomonadati</taxon>
        <taxon>Pseudomonadota</taxon>
        <taxon>Alphaproteobacteria</taxon>
        <taxon>Acetobacterales</taxon>
        <taxon>Acetobacteraceae</taxon>
        <taxon>Endobacter</taxon>
    </lineage>
</organism>
<evidence type="ECO:0000256" key="3">
    <source>
        <dbReference type="ARBA" id="ARBA00022448"/>
    </source>
</evidence>
<sequence length="95" mass="10472">MPDHDVGERPLNGGQPEYPEEMQDQGREGSVNVTCDVDTTGKTSNCQVTSTQGGSAFARSAMDFVSTRRYTPRVHNGVPVESRHTFHITYRLGSE</sequence>
<comment type="caution">
    <text evidence="13">The sequence shown here is derived from an EMBL/GenBank/DDBJ whole genome shotgun (WGS) entry which is preliminary data.</text>
</comment>
<dbReference type="GO" id="GO:0015891">
    <property type="term" value="P:siderophore transport"/>
    <property type="evidence" value="ECO:0007669"/>
    <property type="project" value="InterPro"/>
</dbReference>
<dbReference type="GO" id="GO:0055085">
    <property type="term" value="P:transmembrane transport"/>
    <property type="evidence" value="ECO:0007669"/>
    <property type="project" value="InterPro"/>
</dbReference>
<evidence type="ECO:0000256" key="2">
    <source>
        <dbReference type="ARBA" id="ARBA00006555"/>
    </source>
</evidence>
<keyword evidence="3 10" id="KW-0813">Transport</keyword>
<dbReference type="AlphaFoldDB" id="A0A850NXN9"/>
<dbReference type="Pfam" id="PF03544">
    <property type="entry name" value="TonB_C"/>
    <property type="match status" value="1"/>
</dbReference>
<dbReference type="Proteomes" id="UP000565205">
    <property type="component" value="Unassembled WGS sequence"/>
</dbReference>
<dbReference type="InterPro" id="IPR051045">
    <property type="entry name" value="TonB-dependent_transducer"/>
</dbReference>
<keyword evidence="9" id="KW-0472">Membrane</keyword>
<comment type="subcellular location">
    <subcellularLocation>
        <location evidence="1 10">Cell inner membrane</location>
        <topology evidence="1 10">Single-pass membrane protein</topology>
        <orientation evidence="1 10">Periplasmic side</orientation>
    </subcellularLocation>
</comment>
<dbReference type="PRINTS" id="PR01374">
    <property type="entry name" value="TONBPROTEIN"/>
</dbReference>
<feature type="domain" description="TonB C-terminal" evidence="12">
    <location>
        <begin position="3"/>
        <end position="95"/>
    </location>
</feature>
<dbReference type="GO" id="GO:0031992">
    <property type="term" value="F:energy transducer activity"/>
    <property type="evidence" value="ECO:0007669"/>
    <property type="project" value="InterPro"/>
</dbReference>
<proteinExistence type="inferred from homology"/>
<evidence type="ECO:0000256" key="4">
    <source>
        <dbReference type="ARBA" id="ARBA00022475"/>
    </source>
</evidence>